<feature type="chain" id="PRO_5021248220" description="Surface layer protein A domain-containing protein" evidence="1">
    <location>
        <begin position="28"/>
        <end position="154"/>
    </location>
</feature>
<dbReference type="Proteomes" id="UP000297348">
    <property type="component" value="Unassembled WGS sequence"/>
</dbReference>
<organism evidence="2 3">
    <name type="scientific">Levilactobacillus suantsaiihabitans</name>
    <dbReference type="NCBI Taxonomy" id="2487722"/>
    <lineage>
        <taxon>Bacteria</taxon>
        <taxon>Bacillati</taxon>
        <taxon>Bacillota</taxon>
        <taxon>Bacilli</taxon>
        <taxon>Lactobacillales</taxon>
        <taxon>Lactobacillaceae</taxon>
        <taxon>Levilactobacillus</taxon>
    </lineage>
</organism>
<accession>A0A4Z0JAM5</accession>
<comment type="caution">
    <text evidence="2">The sequence shown here is derived from an EMBL/GenBank/DDBJ whole genome shotgun (WGS) entry which is preliminary data.</text>
</comment>
<keyword evidence="3" id="KW-1185">Reference proteome</keyword>
<evidence type="ECO:0000313" key="3">
    <source>
        <dbReference type="Proteomes" id="UP000297348"/>
    </source>
</evidence>
<feature type="signal peptide" evidence="1">
    <location>
        <begin position="1"/>
        <end position="27"/>
    </location>
</feature>
<evidence type="ECO:0008006" key="4">
    <source>
        <dbReference type="Google" id="ProtNLM"/>
    </source>
</evidence>
<sequence>MKKIIPAVALSAAFLGIGLAAPTSAQAAKLTTVPKDMRSAFGNMGELAYLKKFTKTTYNMGAIVKSKKGNWVIPKRNRPLKLAKKLSQKTFTLTTKNKYGYRKLQTKDGKYVSTEYYKLKGKALTISDSANGKQFADGYTKLPTLASRRAFFGK</sequence>
<evidence type="ECO:0000313" key="2">
    <source>
        <dbReference type="EMBL" id="TGD19826.1"/>
    </source>
</evidence>
<evidence type="ECO:0000256" key="1">
    <source>
        <dbReference type="SAM" id="SignalP"/>
    </source>
</evidence>
<keyword evidence="1" id="KW-0732">Signal</keyword>
<dbReference type="EMBL" id="RKLX01000003">
    <property type="protein sequence ID" value="TGD19826.1"/>
    <property type="molecule type" value="Genomic_DNA"/>
</dbReference>
<gene>
    <name evidence="2" type="ORF">EGT51_03035</name>
</gene>
<name>A0A4Z0JAM5_9LACO</name>
<protein>
    <recommendedName>
        <fullName evidence="4">Surface layer protein A domain-containing protein</fullName>
    </recommendedName>
</protein>
<reference evidence="2 3" key="1">
    <citation type="submission" date="2018-10" db="EMBL/GenBank/DDBJ databases">
        <title>Lactobacillus sp. R7 and Lactobacillus sp. R19 isolated from fermented mustard green product of Taiwan.</title>
        <authorList>
            <person name="Lin S.-T."/>
        </authorList>
    </citation>
    <scope>NUCLEOTIDE SEQUENCE [LARGE SCALE GENOMIC DNA]</scope>
    <source>
        <strain evidence="2 3">BCRC 81129</strain>
    </source>
</reference>
<proteinExistence type="predicted"/>
<dbReference type="AlphaFoldDB" id="A0A4Z0JAM5"/>
<dbReference type="RefSeq" id="WP_135367327.1">
    <property type="nucleotide sequence ID" value="NZ_RKLX01000003.1"/>
</dbReference>